<dbReference type="STRING" id="156980.SAMN04489745_2683"/>
<dbReference type="PANTHER" id="PTHR33164">
    <property type="entry name" value="TRANSCRIPTIONAL REGULATOR, MARR FAMILY"/>
    <property type="match status" value="1"/>
</dbReference>
<dbReference type="GO" id="GO:0003677">
    <property type="term" value="F:DNA binding"/>
    <property type="evidence" value="ECO:0007669"/>
    <property type="project" value="UniProtKB-KW"/>
</dbReference>
<dbReference type="InterPro" id="IPR000835">
    <property type="entry name" value="HTH_MarR-typ"/>
</dbReference>
<dbReference type="GO" id="GO:0006950">
    <property type="term" value="P:response to stress"/>
    <property type="evidence" value="ECO:0007669"/>
    <property type="project" value="TreeGrafter"/>
</dbReference>
<dbReference type="OrthoDB" id="3573114at2"/>
<name>A0A1H4RXI3_9MICC</name>
<feature type="domain" description="HTH marR-type" evidence="1">
    <location>
        <begin position="16"/>
        <end position="154"/>
    </location>
</feature>
<dbReference type="InterPro" id="IPR039422">
    <property type="entry name" value="MarR/SlyA-like"/>
</dbReference>
<protein>
    <submittedName>
        <fullName evidence="2">DNA-binding transcriptional regulator, MarR family</fullName>
    </submittedName>
</protein>
<keyword evidence="3" id="KW-1185">Reference proteome</keyword>
<evidence type="ECO:0000259" key="1">
    <source>
        <dbReference type="PROSITE" id="PS50995"/>
    </source>
</evidence>
<dbReference type="EMBL" id="FNSN01000003">
    <property type="protein sequence ID" value="SEC36620.1"/>
    <property type="molecule type" value="Genomic_DNA"/>
</dbReference>
<dbReference type="Proteomes" id="UP000182652">
    <property type="component" value="Unassembled WGS sequence"/>
</dbReference>
<sequence length="158" mass="17280">MALELINRSWLEGGDQDRVLSALHLLREFVVVEAETRTNLMADLKIKSNDLSALRFVLDGSEEGAVSPRALGHHLGITSASTTALVNRLEHAGYLRREPDPKDRRGLVLHTTQAARVLLESSLQRQVSSLLAAAGSFNPDELAVVEDFLQAVTDALRS</sequence>
<dbReference type="InterPro" id="IPR036388">
    <property type="entry name" value="WH-like_DNA-bd_sf"/>
</dbReference>
<dbReference type="SMART" id="SM00347">
    <property type="entry name" value="HTH_MARR"/>
    <property type="match status" value="1"/>
</dbReference>
<dbReference type="PANTHER" id="PTHR33164:SF106">
    <property type="entry name" value="TRANSCRIPTIONAL REGULATORY PROTEIN"/>
    <property type="match status" value="1"/>
</dbReference>
<organism evidence="2 3">
    <name type="scientific">Arthrobacter woluwensis</name>
    <dbReference type="NCBI Taxonomy" id="156980"/>
    <lineage>
        <taxon>Bacteria</taxon>
        <taxon>Bacillati</taxon>
        <taxon>Actinomycetota</taxon>
        <taxon>Actinomycetes</taxon>
        <taxon>Micrococcales</taxon>
        <taxon>Micrococcaceae</taxon>
        <taxon>Arthrobacter</taxon>
    </lineage>
</organism>
<dbReference type="GO" id="GO:0003700">
    <property type="term" value="F:DNA-binding transcription factor activity"/>
    <property type="evidence" value="ECO:0007669"/>
    <property type="project" value="InterPro"/>
</dbReference>
<evidence type="ECO:0000313" key="3">
    <source>
        <dbReference type="Proteomes" id="UP000182652"/>
    </source>
</evidence>
<keyword evidence="2" id="KW-0238">DNA-binding</keyword>
<accession>A0A1H4RXI3</accession>
<dbReference type="InterPro" id="IPR036390">
    <property type="entry name" value="WH_DNA-bd_sf"/>
</dbReference>
<dbReference type="Gene3D" id="1.10.10.10">
    <property type="entry name" value="Winged helix-like DNA-binding domain superfamily/Winged helix DNA-binding domain"/>
    <property type="match status" value="1"/>
</dbReference>
<dbReference type="RefSeq" id="WP_066215191.1">
    <property type="nucleotide sequence ID" value="NZ_FNSN01000003.1"/>
</dbReference>
<dbReference type="Pfam" id="PF12802">
    <property type="entry name" value="MarR_2"/>
    <property type="match status" value="1"/>
</dbReference>
<evidence type="ECO:0000313" key="2">
    <source>
        <dbReference type="EMBL" id="SEC36620.1"/>
    </source>
</evidence>
<gene>
    <name evidence="2" type="ORF">SAMN04489745_2683</name>
</gene>
<reference evidence="2 3" key="1">
    <citation type="submission" date="2016-10" db="EMBL/GenBank/DDBJ databases">
        <authorList>
            <person name="de Groot N.N."/>
        </authorList>
    </citation>
    <scope>NUCLEOTIDE SEQUENCE [LARGE SCALE GENOMIC DNA]</scope>
    <source>
        <strain evidence="2 3">DSM 10495</strain>
    </source>
</reference>
<dbReference type="AlphaFoldDB" id="A0A1H4RXI3"/>
<dbReference type="PROSITE" id="PS50995">
    <property type="entry name" value="HTH_MARR_2"/>
    <property type="match status" value="1"/>
</dbReference>
<dbReference type="SUPFAM" id="SSF46785">
    <property type="entry name" value="Winged helix' DNA-binding domain"/>
    <property type="match status" value="1"/>
</dbReference>
<proteinExistence type="predicted"/>